<dbReference type="InterPro" id="IPR002125">
    <property type="entry name" value="CMP_dCMP_dom"/>
</dbReference>
<dbReference type="InterPro" id="IPR016193">
    <property type="entry name" value="Cytidine_deaminase-like"/>
</dbReference>
<sequence length="155" mass="17266">MIYAVIVKYWITMDHPNEELMRTAISLGTDPEAVGALLVKNGDIVASGTGAIFERPDATAHSEIEVIREACQRLDSERLDGCWLYSTHEPCPMCTAACCWARIEGVVYALTDEDMPADWGTIFSAVSAREIRDSCEHRPELHDGFMHAEATRLLH</sequence>
<dbReference type="PANTHER" id="PTHR11079:SF162">
    <property type="entry name" value="RIBOFLAVIN BIOSYNTHESIS PROTEIN PYRD, CHLOROPLASTIC"/>
    <property type="match status" value="1"/>
</dbReference>
<name>C7NVE1_HALUD</name>
<dbReference type="CDD" id="cd01285">
    <property type="entry name" value="nucleoside_deaminase"/>
    <property type="match status" value="1"/>
</dbReference>
<evidence type="ECO:0000313" key="3">
    <source>
        <dbReference type="Proteomes" id="UP000002071"/>
    </source>
</evidence>
<feature type="domain" description="CMP/dCMP-type deaminase" evidence="1">
    <location>
        <begin position="15"/>
        <end position="130"/>
    </location>
</feature>
<dbReference type="PANTHER" id="PTHR11079">
    <property type="entry name" value="CYTOSINE DEAMINASE FAMILY MEMBER"/>
    <property type="match status" value="1"/>
</dbReference>
<proteinExistence type="predicted"/>
<dbReference type="AlphaFoldDB" id="C7NVE1"/>
<keyword evidence="3" id="KW-1185">Reference proteome</keyword>
<evidence type="ECO:0000259" key="1">
    <source>
        <dbReference type="PROSITE" id="PS51747"/>
    </source>
</evidence>
<accession>C7NVE1</accession>
<dbReference type="eggNOG" id="arCOG01488">
    <property type="taxonomic scope" value="Archaea"/>
</dbReference>
<dbReference type="EMBL" id="CP001687">
    <property type="protein sequence ID" value="ACV11225.1"/>
    <property type="molecule type" value="Genomic_DNA"/>
</dbReference>
<organism evidence="2 3">
    <name type="scientific">Halorhabdus utahensis (strain DSM 12940 / JCM 11049 / AX-2)</name>
    <dbReference type="NCBI Taxonomy" id="519442"/>
    <lineage>
        <taxon>Archaea</taxon>
        <taxon>Methanobacteriati</taxon>
        <taxon>Methanobacteriota</taxon>
        <taxon>Stenosarchaea group</taxon>
        <taxon>Halobacteria</taxon>
        <taxon>Halobacteriales</taxon>
        <taxon>Haloarculaceae</taxon>
        <taxon>Halorhabdus</taxon>
    </lineage>
</organism>
<dbReference type="SUPFAM" id="SSF53927">
    <property type="entry name" value="Cytidine deaminase-like"/>
    <property type="match status" value="1"/>
</dbReference>
<dbReference type="Pfam" id="PF00383">
    <property type="entry name" value="dCMP_cyt_deam_1"/>
    <property type="match status" value="1"/>
</dbReference>
<reference evidence="2 3" key="1">
    <citation type="journal article" date="2009" name="Stand. Genomic Sci.">
        <title>Complete genome sequence of Halorhabdus utahensis type strain (AX-2).</title>
        <authorList>
            <person name="Anderson I."/>
            <person name="Tindall B.J."/>
            <person name="Pomrenke H."/>
            <person name="Goker M."/>
            <person name="Lapidus A."/>
            <person name="Nolan M."/>
            <person name="Copeland A."/>
            <person name="Glavina Del Rio T."/>
            <person name="Chen F."/>
            <person name="Tice H."/>
            <person name="Cheng J.F."/>
            <person name="Lucas S."/>
            <person name="Chertkov O."/>
            <person name="Bruce D."/>
            <person name="Brettin T."/>
            <person name="Detter J.C."/>
            <person name="Han C."/>
            <person name="Goodwin L."/>
            <person name="Land M."/>
            <person name="Hauser L."/>
            <person name="Chang Y.J."/>
            <person name="Jeffries C.D."/>
            <person name="Pitluck S."/>
            <person name="Pati A."/>
            <person name="Mavromatis K."/>
            <person name="Ivanova N."/>
            <person name="Ovchinnikova G."/>
            <person name="Chen A."/>
            <person name="Palaniappan K."/>
            <person name="Chain P."/>
            <person name="Rohde M."/>
            <person name="Bristow J."/>
            <person name="Eisen J.A."/>
            <person name="Markowitz V."/>
            <person name="Hugenholtz P."/>
            <person name="Kyrpides N.C."/>
            <person name="Klenk H.P."/>
        </authorList>
    </citation>
    <scope>NUCLEOTIDE SEQUENCE [LARGE SCALE GENOMIC DNA]</scope>
    <source>
        <strain evidence="3">DSM 12940 / JCM 11049 / AX-2</strain>
    </source>
</reference>
<dbReference type="Gene3D" id="3.40.140.10">
    <property type="entry name" value="Cytidine Deaminase, domain 2"/>
    <property type="match status" value="1"/>
</dbReference>
<dbReference type="HOGENOM" id="CLU_025810_5_3_2"/>
<dbReference type="GO" id="GO:0003824">
    <property type="term" value="F:catalytic activity"/>
    <property type="evidence" value="ECO:0007669"/>
    <property type="project" value="InterPro"/>
</dbReference>
<dbReference type="STRING" id="519442.Huta_1042"/>
<dbReference type="PROSITE" id="PS51747">
    <property type="entry name" value="CYT_DCMP_DEAMINASES_2"/>
    <property type="match status" value="1"/>
</dbReference>
<evidence type="ECO:0000313" key="2">
    <source>
        <dbReference type="EMBL" id="ACV11225.1"/>
    </source>
</evidence>
<dbReference type="KEGG" id="hut:Huta_1042"/>
<gene>
    <name evidence="2" type="ordered locus">Huta_1042</name>
</gene>
<dbReference type="Proteomes" id="UP000002071">
    <property type="component" value="Chromosome"/>
</dbReference>
<protein>
    <submittedName>
        <fullName evidence="2">CMP/dCMP deaminase zinc-binding</fullName>
    </submittedName>
</protein>